<name>A0A9P0G371_BEMTA</name>
<dbReference type="GO" id="GO:0015179">
    <property type="term" value="F:L-amino acid transmembrane transporter activity"/>
    <property type="evidence" value="ECO:0007669"/>
    <property type="project" value="TreeGrafter"/>
</dbReference>
<reference evidence="7" key="1">
    <citation type="submission" date="2021-12" db="EMBL/GenBank/DDBJ databases">
        <authorList>
            <person name="King R."/>
        </authorList>
    </citation>
    <scope>NUCLEOTIDE SEQUENCE</scope>
</reference>
<dbReference type="Pfam" id="PF01490">
    <property type="entry name" value="Aa_trans"/>
    <property type="match status" value="1"/>
</dbReference>
<evidence type="ECO:0000313" key="7">
    <source>
        <dbReference type="EMBL" id="CAH0765623.1"/>
    </source>
</evidence>
<feature type="transmembrane region" description="Helical" evidence="5">
    <location>
        <begin position="141"/>
        <end position="159"/>
    </location>
</feature>
<evidence type="ECO:0000256" key="2">
    <source>
        <dbReference type="ARBA" id="ARBA00022692"/>
    </source>
</evidence>
<proteinExistence type="predicted"/>
<feature type="transmembrane region" description="Helical" evidence="5">
    <location>
        <begin position="320"/>
        <end position="340"/>
    </location>
</feature>
<dbReference type="PANTHER" id="PTHR22950">
    <property type="entry name" value="AMINO ACID TRANSPORTER"/>
    <property type="match status" value="1"/>
</dbReference>
<dbReference type="PANTHER" id="PTHR22950:SF154">
    <property type="entry name" value="PROTON-COUPLED AMINO ACID TRANSPORTER-LIKE PROTEIN PATHETIC"/>
    <property type="match status" value="1"/>
</dbReference>
<evidence type="ECO:0000256" key="4">
    <source>
        <dbReference type="ARBA" id="ARBA00023136"/>
    </source>
</evidence>
<feature type="transmembrane region" description="Helical" evidence="5">
    <location>
        <begin position="361"/>
        <end position="387"/>
    </location>
</feature>
<feature type="transmembrane region" description="Helical" evidence="5">
    <location>
        <begin position="297"/>
        <end position="314"/>
    </location>
</feature>
<feature type="transmembrane region" description="Helical" evidence="5">
    <location>
        <begin position="73"/>
        <end position="92"/>
    </location>
</feature>
<gene>
    <name evidence="7" type="ORF">BEMITA_LOCUS3814</name>
</gene>
<feature type="transmembrane region" description="Helical" evidence="5">
    <location>
        <begin position="12"/>
        <end position="32"/>
    </location>
</feature>
<evidence type="ECO:0000256" key="3">
    <source>
        <dbReference type="ARBA" id="ARBA00022989"/>
    </source>
</evidence>
<evidence type="ECO:0000313" key="8">
    <source>
        <dbReference type="Proteomes" id="UP001152759"/>
    </source>
</evidence>
<dbReference type="AlphaFoldDB" id="A0A9P0G371"/>
<evidence type="ECO:0000256" key="5">
    <source>
        <dbReference type="SAM" id="Phobius"/>
    </source>
</evidence>
<protein>
    <recommendedName>
        <fullName evidence="6">Amino acid transporter transmembrane domain-containing protein</fullName>
    </recommendedName>
</protein>
<dbReference type="GO" id="GO:0005774">
    <property type="term" value="C:vacuolar membrane"/>
    <property type="evidence" value="ECO:0007669"/>
    <property type="project" value="TreeGrafter"/>
</dbReference>
<feature type="transmembrane region" description="Helical" evidence="5">
    <location>
        <begin position="112"/>
        <end position="129"/>
    </location>
</feature>
<keyword evidence="4 5" id="KW-0472">Membrane</keyword>
<accession>A0A9P0G371</accession>
<dbReference type="EMBL" id="OU963863">
    <property type="protein sequence ID" value="CAH0765623.1"/>
    <property type="molecule type" value="Genomic_DNA"/>
</dbReference>
<comment type="subcellular location">
    <subcellularLocation>
        <location evidence="1">Membrane</location>
        <topology evidence="1">Multi-pass membrane protein</topology>
    </subcellularLocation>
</comment>
<feature type="transmembrane region" description="Helical" evidence="5">
    <location>
        <begin position="256"/>
        <end position="277"/>
    </location>
</feature>
<keyword evidence="3 5" id="KW-1133">Transmembrane helix</keyword>
<dbReference type="InterPro" id="IPR013057">
    <property type="entry name" value="AA_transpt_TM"/>
</dbReference>
<feature type="transmembrane region" description="Helical" evidence="5">
    <location>
        <begin position="217"/>
        <end position="236"/>
    </location>
</feature>
<evidence type="ECO:0000256" key="1">
    <source>
        <dbReference type="ARBA" id="ARBA00004141"/>
    </source>
</evidence>
<evidence type="ECO:0000259" key="6">
    <source>
        <dbReference type="Pfam" id="PF01490"/>
    </source>
</evidence>
<feature type="transmembrane region" description="Helical" evidence="5">
    <location>
        <begin position="179"/>
        <end position="196"/>
    </location>
</feature>
<organism evidence="7 8">
    <name type="scientific">Bemisia tabaci</name>
    <name type="common">Sweetpotato whitefly</name>
    <name type="synonym">Aleurodes tabaci</name>
    <dbReference type="NCBI Taxonomy" id="7038"/>
    <lineage>
        <taxon>Eukaryota</taxon>
        <taxon>Metazoa</taxon>
        <taxon>Ecdysozoa</taxon>
        <taxon>Arthropoda</taxon>
        <taxon>Hexapoda</taxon>
        <taxon>Insecta</taxon>
        <taxon>Pterygota</taxon>
        <taxon>Neoptera</taxon>
        <taxon>Paraneoptera</taxon>
        <taxon>Hemiptera</taxon>
        <taxon>Sternorrhyncha</taxon>
        <taxon>Aleyrodoidea</taxon>
        <taxon>Aleyrodidae</taxon>
        <taxon>Aleyrodinae</taxon>
        <taxon>Bemisia</taxon>
    </lineage>
</organism>
<keyword evidence="8" id="KW-1185">Reference proteome</keyword>
<dbReference type="Proteomes" id="UP001152759">
    <property type="component" value="Chromosome 2"/>
</dbReference>
<keyword evidence="2 5" id="KW-0812">Transmembrane</keyword>
<feature type="domain" description="Amino acid transporter transmembrane" evidence="6">
    <location>
        <begin position="1"/>
        <end position="379"/>
    </location>
</feature>
<sequence>MPAAFKNAGMITGIFATIIVSLVCTHCSYVLVKCAHSLYHRKKVTTMTFADVGEVAFANGPPWGRKFSKWARFSILFGLFLAYFGTCSVYTVIIAKNFKIVIEHHSHYNADIRFYIAVLLVPLILLSWIPNLKYLAPISMLANFLMAGGLGITFWYLVWDLPSVWERPQFASWETLPDFFSTTIFAIEAIGVIMPLENAMETPQHFVGICGVLNRGMSGVTMIYILLGFLGFLKFGDAAQDNITNNLDITQIAPQVANIFVAIAVFCTFGLQFFVCLEIGWDSVKGYFPKRQRFYNYIVRTVLVSGAVFLAIAVPTIGPFINLIGALCFSLLGLIIPVFIEFVTYWDVGFGSFNWIVWKNILVLIFGVLALVFGSATSIKGIAALYAPQGPVADGFNKTLENLSSYNTTSV</sequence>